<organism evidence="1 2">
    <name type="scientific">Deinococcus carri</name>
    <dbReference type="NCBI Taxonomy" id="1211323"/>
    <lineage>
        <taxon>Bacteria</taxon>
        <taxon>Thermotogati</taxon>
        <taxon>Deinococcota</taxon>
        <taxon>Deinococci</taxon>
        <taxon>Deinococcales</taxon>
        <taxon>Deinococcaceae</taxon>
        <taxon>Deinococcus</taxon>
    </lineage>
</organism>
<protein>
    <submittedName>
        <fullName evidence="1">Uncharacterized protein</fullName>
    </submittedName>
</protein>
<evidence type="ECO:0000313" key="1">
    <source>
        <dbReference type="EMBL" id="GAA5513549.1"/>
    </source>
</evidence>
<dbReference type="RefSeq" id="WP_345465223.1">
    <property type="nucleotide sequence ID" value="NZ_BAABRP010000008.1"/>
</dbReference>
<dbReference type="EMBL" id="BAABRP010000008">
    <property type="protein sequence ID" value="GAA5513549.1"/>
    <property type="molecule type" value="Genomic_DNA"/>
</dbReference>
<gene>
    <name evidence="1" type="ORF">Dcar01_02289</name>
</gene>
<reference evidence="1 2" key="1">
    <citation type="submission" date="2024-02" db="EMBL/GenBank/DDBJ databases">
        <title>Deinococcus carri NBRC 110142.</title>
        <authorList>
            <person name="Ichikawa N."/>
            <person name="Katano-Makiyama Y."/>
            <person name="Hidaka K."/>
        </authorList>
    </citation>
    <scope>NUCLEOTIDE SEQUENCE [LARGE SCALE GENOMIC DNA]</scope>
    <source>
        <strain evidence="1 2">NBRC 110142</strain>
    </source>
</reference>
<dbReference type="Proteomes" id="UP001401887">
    <property type="component" value="Unassembled WGS sequence"/>
</dbReference>
<name>A0ABP9W875_9DEIO</name>
<proteinExistence type="predicted"/>
<evidence type="ECO:0000313" key="2">
    <source>
        <dbReference type="Proteomes" id="UP001401887"/>
    </source>
</evidence>
<accession>A0ABP9W875</accession>
<keyword evidence="2" id="KW-1185">Reference proteome</keyword>
<comment type="caution">
    <text evidence="1">The sequence shown here is derived from an EMBL/GenBank/DDBJ whole genome shotgun (WGS) entry which is preliminary data.</text>
</comment>
<sequence length="61" mass="6575">MLTPDLLRLLRSQLSPSPHAPAGGWTHAGERITPAAHVVTEREVRAGRQLAAQAEAQRAAR</sequence>